<dbReference type="KEGG" id="haq:DU484_18900"/>
<dbReference type="EMBL" id="CP031149">
    <property type="protein sequence ID" value="AXG11977.1"/>
    <property type="molecule type" value="Genomic_DNA"/>
</dbReference>
<reference evidence="2 3" key="1">
    <citation type="submission" date="2018-07" db="EMBL/GenBank/DDBJ databases">
        <title>Genome sequences of Haloplanus sp. CBA1112.</title>
        <authorList>
            <person name="Kim Y.B."/>
            <person name="Roh S.W."/>
        </authorList>
    </citation>
    <scope>NUCLEOTIDE SEQUENCE [LARGE SCALE GENOMIC DNA]</scope>
    <source>
        <strain evidence="2 3">CBA1112</strain>
        <plasmid evidence="3">pcba1112-02</plasmid>
    </source>
</reference>
<gene>
    <name evidence="2" type="ORF">DU484_18900</name>
</gene>
<sequence length="94" mass="10712">MRDCVKLLDRNENYTITIPGRIMEASNLIAREVEDATLSETHLVHDDPMVFLEYDPDERIIEIHLPDEPAEIPEPKPSKDELSAGERAVLEEAD</sequence>
<evidence type="ECO:0000313" key="3">
    <source>
        <dbReference type="Proteomes" id="UP000252985"/>
    </source>
</evidence>
<accession>A0A345EIF5</accession>
<organism evidence="2 3">
    <name type="scientific">Haloplanus rubicundus</name>
    <dbReference type="NCBI Taxonomy" id="1547898"/>
    <lineage>
        <taxon>Archaea</taxon>
        <taxon>Methanobacteriati</taxon>
        <taxon>Methanobacteriota</taxon>
        <taxon>Stenosarchaea group</taxon>
        <taxon>Halobacteria</taxon>
        <taxon>Halobacteriales</taxon>
        <taxon>Haloferacaceae</taxon>
        <taxon>Haloplanus</taxon>
    </lineage>
</organism>
<feature type="region of interest" description="Disordered" evidence="1">
    <location>
        <begin position="66"/>
        <end position="94"/>
    </location>
</feature>
<proteinExistence type="predicted"/>
<evidence type="ECO:0000256" key="1">
    <source>
        <dbReference type="SAM" id="MobiDB-lite"/>
    </source>
</evidence>
<geneLocation type="plasmid" evidence="3">
    <name>pcba1112-02</name>
</geneLocation>
<dbReference type="AlphaFoldDB" id="A0A345EIF5"/>
<evidence type="ECO:0000313" key="2">
    <source>
        <dbReference type="EMBL" id="AXG11977.1"/>
    </source>
</evidence>
<dbReference type="Proteomes" id="UP000252985">
    <property type="component" value="Plasmid pCBA1112-02"/>
</dbReference>
<name>A0A345EIF5_9EURY</name>
<keyword evidence="2" id="KW-0614">Plasmid</keyword>
<protein>
    <submittedName>
        <fullName evidence="2">Uncharacterized protein</fullName>
    </submittedName>
</protein>